<proteinExistence type="predicted"/>
<gene>
    <name evidence="1" type="ORF">NLG97_g287</name>
</gene>
<reference evidence="1" key="1">
    <citation type="submission" date="2022-07" db="EMBL/GenBank/DDBJ databases">
        <title>Genome Sequence of Lecanicillium saksenae.</title>
        <authorList>
            <person name="Buettner E."/>
        </authorList>
    </citation>
    <scope>NUCLEOTIDE SEQUENCE</scope>
    <source>
        <strain evidence="1">VT-O1</strain>
    </source>
</reference>
<evidence type="ECO:0000313" key="1">
    <source>
        <dbReference type="EMBL" id="KAJ3499511.1"/>
    </source>
</evidence>
<accession>A0ACC1R8B7</accession>
<comment type="caution">
    <text evidence="1">The sequence shown here is derived from an EMBL/GenBank/DDBJ whole genome shotgun (WGS) entry which is preliminary data.</text>
</comment>
<keyword evidence="2" id="KW-1185">Reference proteome</keyword>
<organism evidence="1 2">
    <name type="scientific">Lecanicillium saksenae</name>
    <dbReference type="NCBI Taxonomy" id="468837"/>
    <lineage>
        <taxon>Eukaryota</taxon>
        <taxon>Fungi</taxon>
        <taxon>Dikarya</taxon>
        <taxon>Ascomycota</taxon>
        <taxon>Pezizomycotina</taxon>
        <taxon>Sordariomycetes</taxon>
        <taxon>Hypocreomycetidae</taxon>
        <taxon>Hypocreales</taxon>
        <taxon>Cordycipitaceae</taxon>
        <taxon>Lecanicillium</taxon>
    </lineage>
</organism>
<sequence>MSKIIAVHGATGTQGGSVVKALLKSDWKVIAITRNAASDTAKALKAAGAEVVTANFDDEASLAKAYEGVDAIFLVTNFWEHLLTGKNASQSGEAKFKQALTVVKTADKLPSLKHFVWSTVPGNPEDQRKRTAVPHFDYKAQVDVTIRKNYPSLAAKTTFLYVGYYADNLISGNMAKPFTTPASFGSFVWLMPVPRTVVLPMAGDTSINVGVFVKAILAQAEKTKGKYVGCIVETMTQERLLQHWSAATYKKAAFLQVNAGDWIEAFGPPGEEIYLNLKAFEENSSWYLDNNPLLAKDLGIEGEIVNTETFFKSAREKLL</sequence>
<name>A0ACC1R8B7_9HYPO</name>
<evidence type="ECO:0000313" key="2">
    <source>
        <dbReference type="Proteomes" id="UP001148737"/>
    </source>
</evidence>
<dbReference type="Proteomes" id="UP001148737">
    <property type="component" value="Unassembled WGS sequence"/>
</dbReference>
<protein>
    <submittedName>
        <fullName evidence="1">Uncharacterized protein</fullName>
    </submittedName>
</protein>
<dbReference type="EMBL" id="JANAKD010000008">
    <property type="protein sequence ID" value="KAJ3499511.1"/>
    <property type="molecule type" value="Genomic_DNA"/>
</dbReference>